<evidence type="ECO:0000256" key="7">
    <source>
        <dbReference type="ARBA" id="ARBA00022801"/>
    </source>
</evidence>
<evidence type="ECO:0000256" key="10">
    <source>
        <dbReference type="ARBA" id="ARBA00023295"/>
    </source>
</evidence>
<proteinExistence type="inferred from homology"/>
<keyword evidence="6" id="KW-0732">Signal</keyword>
<keyword evidence="10 14" id="KW-0326">Glycosidase</keyword>
<evidence type="ECO:0000259" key="15">
    <source>
        <dbReference type="Pfam" id="PF01055"/>
    </source>
</evidence>
<keyword evidence="5" id="KW-0964">Secreted</keyword>
<organism evidence="18 19">
    <name type="scientific">Marasmiellus scandens</name>
    <dbReference type="NCBI Taxonomy" id="2682957"/>
    <lineage>
        <taxon>Eukaryota</taxon>
        <taxon>Fungi</taxon>
        <taxon>Dikarya</taxon>
        <taxon>Basidiomycota</taxon>
        <taxon>Agaricomycotina</taxon>
        <taxon>Agaricomycetes</taxon>
        <taxon>Agaricomycetidae</taxon>
        <taxon>Agaricales</taxon>
        <taxon>Marasmiineae</taxon>
        <taxon>Omphalotaceae</taxon>
        <taxon>Marasmiellus</taxon>
    </lineage>
</organism>
<accession>A0ABR1JZC7</accession>
<dbReference type="PANTHER" id="PTHR22762">
    <property type="entry name" value="ALPHA-GLUCOSIDASE"/>
    <property type="match status" value="1"/>
</dbReference>
<dbReference type="SUPFAM" id="SSF51011">
    <property type="entry name" value="Glycosyl hydrolase domain"/>
    <property type="match status" value="1"/>
</dbReference>
<evidence type="ECO:0000256" key="8">
    <source>
        <dbReference type="ARBA" id="ARBA00023180"/>
    </source>
</evidence>
<evidence type="ECO:0000256" key="12">
    <source>
        <dbReference type="ARBA" id="ARBA00023326"/>
    </source>
</evidence>
<reference evidence="18 19" key="1">
    <citation type="submission" date="2024-01" db="EMBL/GenBank/DDBJ databases">
        <title>A draft genome for the cacao thread blight pathogen Marasmiellus scandens.</title>
        <authorList>
            <person name="Baruah I.K."/>
            <person name="Leung J."/>
            <person name="Bukari Y."/>
            <person name="Amoako-Attah I."/>
            <person name="Meinhardt L.W."/>
            <person name="Bailey B.A."/>
            <person name="Cohen S.P."/>
        </authorList>
    </citation>
    <scope>NUCLEOTIDE SEQUENCE [LARGE SCALE GENOMIC DNA]</scope>
    <source>
        <strain evidence="18 19">GH-19</strain>
    </source>
</reference>
<dbReference type="InterPro" id="IPR025887">
    <property type="entry name" value="Glyco_hydro_31_N_dom"/>
</dbReference>
<keyword evidence="11" id="KW-0961">Cell wall biogenesis/degradation</keyword>
<gene>
    <name evidence="18" type="ORF">VKT23_001594</name>
</gene>
<dbReference type="InterPro" id="IPR013780">
    <property type="entry name" value="Glyco_hydro_b"/>
</dbReference>
<dbReference type="Gene3D" id="2.60.40.1180">
    <property type="entry name" value="Golgi alpha-mannosidase II"/>
    <property type="match status" value="2"/>
</dbReference>
<evidence type="ECO:0000313" key="18">
    <source>
        <dbReference type="EMBL" id="KAK7470156.1"/>
    </source>
</evidence>
<name>A0ABR1JZC7_9AGAR</name>
<dbReference type="InterPro" id="IPR000322">
    <property type="entry name" value="Glyco_hydro_31_TIM"/>
</dbReference>
<evidence type="ECO:0000256" key="14">
    <source>
        <dbReference type="RuleBase" id="RU361185"/>
    </source>
</evidence>
<dbReference type="InterPro" id="IPR048395">
    <property type="entry name" value="Glyco_hydro_31_C"/>
</dbReference>
<keyword evidence="7 14" id="KW-0378">Hydrolase</keyword>
<keyword evidence="8" id="KW-0325">Glycoprotein</keyword>
<evidence type="ECO:0000256" key="3">
    <source>
        <dbReference type="ARBA" id="ARBA00007806"/>
    </source>
</evidence>
<feature type="domain" description="Glycosyl hydrolase family 31 C-terminal" evidence="17">
    <location>
        <begin position="704"/>
        <end position="792"/>
    </location>
</feature>
<dbReference type="Pfam" id="PF13802">
    <property type="entry name" value="Gal_mutarotas_2"/>
    <property type="match status" value="1"/>
</dbReference>
<dbReference type="InterPro" id="IPR017853">
    <property type="entry name" value="GH"/>
</dbReference>
<evidence type="ECO:0000256" key="13">
    <source>
        <dbReference type="ARBA" id="ARBA00025512"/>
    </source>
</evidence>
<evidence type="ECO:0000256" key="1">
    <source>
        <dbReference type="ARBA" id="ARBA00000448"/>
    </source>
</evidence>
<dbReference type="Gene3D" id="3.20.20.80">
    <property type="entry name" value="Glycosidases"/>
    <property type="match status" value="1"/>
</dbReference>
<evidence type="ECO:0000313" key="19">
    <source>
        <dbReference type="Proteomes" id="UP001498398"/>
    </source>
</evidence>
<dbReference type="PANTHER" id="PTHR22762:SF67">
    <property type="entry name" value="ALPHA_BETA-GLUCOSIDASE AGDC-RELATED"/>
    <property type="match status" value="1"/>
</dbReference>
<comment type="function">
    <text evidence="13">Glucosidase involved in the degradation of cellulosic biomass. Has both alpha- and beta-glucosidase activity.</text>
</comment>
<dbReference type="EMBL" id="JBANRG010000002">
    <property type="protein sequence ID" value="KAK7470156.1"/>
    <property type="molecule type" value="Genomic_DNA"/>
</dbReference>
<evidence type="ECO:0000259" key="16">
    <source>
        <dbReference type="Pfam" id="PF13802"/>
    </source>
</evidence>
<comment type="caution">
    <text evidence="18">The sequence shown here is derived from an EMBL/GenBank/DDBJ whole genome shotgun (WGS) entry which is preliminary data.</text>
</comment>
<dbReference type="EC" id="3.2.1.21" evidence="4"/>
<feature type="domain" description="Glycoside hydrolase family 31 TIM barrel" evidence="15">
    <location>
        <begin position="301"/>
        <end position="696"/>
    </location>
</feature>
<dbReference type="Pfam" id="PF21365">
    <property type="entry name" value="Glyco_hydro_31_3rd"/>
    <property type="match status" value="1"/>
</dbReference>
<dbReference type="CDD" id="cd06602">
    <property type="entry name" value="GH31_MGAM_SI_GAA"/>
    <property type="match status" value="1"/>
</dbReference>
<evidence type="ECO:0000256" key="11">
    <source>
        <dbReference type="ARBA" id="ARBA00023316"/>
    </source>
</evidence>
<evidence type="ECO:0000256" key="2">
    <source>
        <dbReference type="ARBA" id="ARBA00004613"/>
    </source>
</evidence>
<evidence type="ECO:0000256" key="4">
    <source>
        <dbReference type="ARBA" id="ARBA00012744"/>
    </source>
</evidence>
<keyword evidence="9" id="KW-0119">Carbohydrate metabolism</keyword>
<dbReference type="CDD" id="cd14752">
    <property type="entry name" value="GH31_N"/>
    <property type="match status" value="1"/>
</dbReference>
<keyword evidence="19" id="KW-1185">Reference proteome</keyword>
<comment type="similarity">
    <text evidence="3 14">Belongs to the glycosyl hydrolase 31 family.</text>
</comment>
<comment type="subcellular location">
    <subcellularLocation>
        <location evidence="2">Secreted</location>
    </subcellularLocation>
</comment>
<dbReference type="InterPro" id="IPR011013">
    <property type="entry name" value="Gal_mutarotase_sf_dom"/>
</dbReference>
<dbReference type="Proteomes" id="UP001498398">
    <property type="component" value="Unassembled WGS sequence"/>
</dbReference>
<dbReference type="SUPFAM" id="SSF51445">
    <property type="entry name" value="(Trans)glycosidases"/>
    <property type="match status" value="1"/>
</dbReference>
<comment type="catalytic activity">
    <reaction evidence="1">
        <text>Hydrolysis of terminal, non-reducing beta-D-glucosyl residues with release of beta-D-glucose.</text>
        <dbReference type="EC" id="3.2.1.21"/>
    </reaction>
</comment>
<keyword evidence="12" id="KW-0624">Polysaccharide degradation</keyword>
<dbReference type="SUPFAM" id="SSF74650">
    <property type="entry name" value="Galactose mutarotase-like"/>
    <property type="match status" value="1"/>
</dbReference>
<evidence type="ECO:0000256" key="9">
    <source>
        <dbReference type="ARBA" id="ARBA00023277"/>
    </source>
</evidence>
<dbReference type="Pfam" id="PF01055">
    <property type="entry name" value="Glyco_hydro_31_2nd"/>
    <property type="match status" value="1"/>
</dbReference>
<evidence type="ECO:0000256" key="5">
    <source>
        <dbReference type="ARBA" id="ARBA00022525"/>
    </source>
</evidence>
<evidence type="ECO:0000256" key="6">
    <source>
        <dbReference type="ARBA" id="ARBA00022729"/>
    </source>
</evidence>
<dbReference type="Gene3D" id="2.60.40.1760">
    <property type="entry name" value="glycosyl hydrolase (family 31)"/>
    <property type="match status" value="1"/>
</dbReference>
<feature type="domain" description="Glycoside hydrolase family 31 N-terminal" evidence="16">
    <location>
        <begin position="103"/>
        <end position="250"/>
    </location>
</feature>
<evidence type="ECO:0000259" key="17">
    <source>
        <dbReference type="Pfam" id="PF21365"/>
    </source>
</evidence>
<sequence length="927" mass="103152">MTNLFDDPGFKTIIKTGILHPYRSLLALMHLLRELALLSVALSTRISATWIEPSVLDACPGYELSNVITNGPTLTGDLTLAGDGCNVFGTDIANLALNVTYETDSRIHVRITDPSTERYEVPESVFPRPNASSTASPSSAQIQFNYTTSPFSFTIFRTSTSEILFSTANHPIIFESQYLRVKTSLPKNANIYGLGEHTNPFRLPTNTTLTLWSRDAFEVPVGTNLYGNHPVYFEHRTTGTHAVFLLNSNGMDIKFNGTESDDQDTLEYNVIGGILDFYFLAGSEDDPLETAKQYAEVVGLPAEVPYWSFGLHQCRFGYNSFVDVADVITNYSAANIPLETMWTDIDYMQGRRIFTVDPDYFPLDRVRDIVDYLHQHDQKYVLMTDPAVAYTPDEDYGPYQRGTDLDVWIKLPNGSFSLGLVWPGVTVFPDWFHPSIQEYWDNEFQLFYNPENGVDIDGAWIDMNEPSNFCFQPCTDIFNQAVQQALPPPRTAPVPDPNTPIFVNSSALTKRAEPGDDLLNPPYEINNAADGRVLSAKTAWTNSTHANGLVEYDTHNLYGTMMSVATHLAMLARRPGLRTLVITRSTFAGAGRHVGKWLGDNFSSWEMYRQSIAGMLGFAGLYQVPMVGSDICGYAENTTETLCARWAMLGGFYPFMRNHNSDTSISQEFYRWPLVAEAARNVIDIRYRLLDYIYTAFHTNAIDGTPVLQPLFFKWPKDSNTYPIDLQFLYGPSILVSPVTEENSTSVTIYLPNDTFYDFLTLEKVEGKGQNITLENVTMTEIPVHIIGGSVLATRAESAMTTKELREKDFEILVAPGTDGTAKGALYVDDGVSIDAETNGSTMLEMNYANGKLSVNGTFGFDLGVELKRIRLLGVEADAVPTNVTIMGQDGTAFGNGTFTLTYDEEKAVADVDVGMPFTTAFEVIWS</sequence>
<protein>
    <recommendedName>
        <fullName evidence="4">beta-glucosidase</fullName>
        <ecNumber evidence="4">3.2.1.21</ecNumber>
    </recommendedName>
</protein>